<proteinExistence type="predicted"/>
<sequence>MPLQTTIRRAARRLAQLYIEAAKANAAHSQIPLATGPFSVLDETRRTSAAHQVPPGDRTGTRHG</sequence>
<accession>A0A640TQH9</accession>
<dbReference type="EMBL" id="BLIP01000002">
    <property type="protein sequence ID" value="GFE25689.1"/>
    <property type="molecule type" value="Genomic_DNA"/>
</dbReference>
<organism evidence="2 3">
    <name type="scientific">Streptomyces nigrescens</name>
    <dbReference type="NCBI Taxonomy" id="1920"/>
    <lineage>
        <taxon>Bacteria</taxon>
        <taxon>Bacillati</taxon>
        <taxon>Actinomycetota</taxon>
        <taxon>Actinomycetes</taxon>
        <taxon>Kitasatosporales</taxon>
        <taxon>Streptomycetaceae</taxon>
        <taxon>Streptomyces</taxon>
    </lineage>
</organism>
<feature type="region of interest" description="Disordered" evidence="1">
    <location>
        <begin position="44"/>
        <end position="64"/>
    </location>
</feature>
<comment type="caution">
    <text evidence="2">The sequence shown here is derived from an EMBL/GenBank/DDBJ whole genome shotgun (WGS) entry which is preliminary data.</text>
</comment>
<protein>
    <submittedName>
        <fullName evidence="2">Uncharacterized protein</fullName>
    </submittedName>
</protein>
<name>A0A640TQH9_STRNI</name>
<reference evidence="2 3" key="1">
    <citation type="submission" date="2019-12" db="EMBL/GenBank/DDBJ databases">
        <title>Whole genome shotgun sequence of Streptomyces libani subsp. libani NBRC 13452.</title>
        <authorList>
            <person name="Ichikawa N."/>
            <person name="Kimura A."/>
            <person name="Kitahashi Y."/>
            <person name="Komaki H."/>
            <person name="Tamura T."/>
        </authorList>
    </citation>
    <scope>NUCLEOTIDE SEQUENCE [LARGE SCALE GENOMIC DNA]</scope>
    <source>
        <strain evidence="2 3">NBRC 13452</strain>
    </source>
</reference>
<evidence type="ECO:0000256" key="1">
    <source>
        <dbReference type="SAM" id="MobiDB-lite"/>
    </source>
</evidence>
<gene>
    <name evidence="2" type="ORF">Sliba_61420</name>
</gene>
<dbReference type="Proteomes" id="UP000429552">
    <property type="component" value="Unassembled WGS sequence"/>
</dbReference>
<evidence type="ECO:0000313" key="3">
    <source>
        <dbReference type="Proteomes" id="UP000429552"/>
    </source>
</evidence>
<dbReference type="AlphaFoldDB" id="A0A640TQH9"/>
<evidence type="ECO:0000313" key="2">
    <source>
        <dbReference type="EMBL" id="GFE25689.1"/>
    </source>
</evidence>